<dbReference type="Pfam" id="PF09297">
    <property type="entry name" value="Zn_ribbon_NUD"/>
    <property type="match status" value="1"/>
</dbReference>
<dbReference type="PRINTS" id="PR00502">
    <property type="entry name" value="NUDIXFAMILY"/>
</dbReference>
<keyword evidence="7" id="KW-0460">Magnesium</keyword>
<dbReference type="InterPro" id="IPR020476">
    <property type="entry name" value="Nudix_hydrolase"/>
</dbReference>
<evidence type="ECO:0000256" key="5">
    <source>
        <dbReference type="ARBA" id="ARBA00022723"/>
    </source>
</evidence>
<dbReference type="Pfam" id="PF09296">
    <property type="entry name" value="NUDIX-like"/>
    <property type="match status" value="1"/>
</dbReference>
<dbReference type="Gene3D" id="3.90.79.10">
    <property type="entry name" value="Nucleoside Triphosphate Pyrophosphohydrolase"/>
    <property type="match status" value="1"/>
</dbReference>
<dbReference type="EMBL" id="FOSV01000008">
    <property type="protein sequence ID" value="SFL07284.1"/>
    <property type="molecule type" value="Genomic_DNA"/>
</dbReference>
<comment type="similarity">
    <text evidence="3">Belongs to the Nudix hydrolase family. NudC subfamily.</text>
</comment>
<evidence type="ECO:0000256" key="7">
    <source>
        <dbReference type="ARBA" id="ARBA00022842"/>
    </source>
</evidence>
<comment type="cofactor">
    <cofactor evidence="2">
        <name>Zn(2+)</name>
        <dbReference type="ChEBI" id="CHEBI:29105"/>
    </cofactor>
</comment>
<evidence type="ECO:0000259" key="11">
    <source>
        <dbReference type="PROSITE" id="PS51462"/>
    </source>
</evidence>
<dbReference type="InterPro" id="IPR020084">
    <property type="entry name" value="NUDIX_hydrolase_CS"/>
</dbReference>
<sequence>MSGPEASGRAALAYVESGLVRHSAEGGAAPALAEAGAGAGLVLMAGERVVLRVAADSATVLLEPGAGARAGHLSHEVFLGRVAERPVFAASVAADIAEMFPEPDYRAVDLRALASEGRVATAELGLAATAKSLLAWHARHGFCGRCGSPTTVGAGGFRRECPACGLHHFPRTDPVAIMLVRRGGTCLLGRSPHFKPGMYSCLAGFIEPGETLEDAVRRETFEETGVRVGAVAYHASQPWPFPSSLMLGCVGDATSDDIAIDPAELEDARWFSRQDVAAMLAGTHPEGFSLPPATAIAHLLVRDWVEGRL</sequence>
<organism evidence="12 13">
    <name type="scientific">Methylorubrum salsuginis</name>
    <dbReference type="NCBI Taxonomy" id="414703"/>
    <lineage>
        <taxon>Bacteria</taxon>
        <taxon>Pseudomonadati</taxon>
        <taxon>Pseudomonadota</taxon>
        <taxon>Alphaproteobacteria</taxon>
        <taxon>Hyphomicrobiales</taxon>
        <taxon>Methylobacteriaceae</taxon>
        <taxon>Methylorubrum</taxon>
    </lineage>
</organism>
<evidence type="ECO:0000256" key="9">
    <source>
        <dbReference type="ARBA" id="ARBA00023679"/>
    </source>
</evidence>
<dbReference type="GO" id="GO:0019677">
    <property type="term" value="P:NAD+ catabolic process"/>
    <property type="evidence" value="ECO:0007669"/>
    <property type="project" value="TreeGrafter"/>
</dbReference>
<dbReference type="PROSITE" id="PS51462">
    <property type="entry name" value="NUDIX"/>
    <property type="match status" value="1"/>
</dbReference>
<dbReference type="GO" id="GO:0035529">
    <property type="term" value="F:NADH pyrophosphatase activity"/>
    <property type="evidence" value="ECO:0007669"/>
    <property type="project" value="TreeGrafter"/>
</dbReference>
<dbReference type="InterPro" id="IPR000086">
    <property type="entry name" value="NUDIX_hydrolase_dom"/>
</dbReference>
<protein>
    <recommendedName>
        <fullName evidence="4">NAD(+) diphosphatase</fullName>
        <ecNumber evidence="4">3.6.1.22</ecNumber>
    </recommendedName>
</protein>
<evidence type="ECO:0000256" key="6">
    <source>
        <dbReference type="ARBA" id="ARBA00022801"/>
    </source>
</evidence>
<dbReference type="RefSeq" id="WP_091945973.1">
    <property type="nucleotide sequence ID" value="NZ_FOSV01000008.1"/>
</dbReference>
<dbReference type="STRING" id="414703.SAMN04488125_10891"/>
<proteinExistence type="inferred from homology"/>
<dbReference type="Proteomes" id="UP000198804">
    <property type="component" value="Unassembled WGS sequence"/>
</dbReference>
<dbReference type="InterPro" id="IPR015797">
    <property type="entry name" value="NUDIX_hydrolase-like_dom_sf"/>
</dbReference>
<evidence type="ECO:0000313" key="12">
    <source>
        <dbReference type="EMBL" id="SFL07284.1"/>
    </source>
</evidence>
<keyword evidence="5" id="KW-0479">Metal-binding</keyword>
<dbReference type="Pfam" id="PF00293">
    <property type="entry name" value="NUDIX"/>
    <property type="match status" value="1"/>
</dbReference>
<evidence type="ECO:0000256" key="1">
    <source>
        <dbReference type="ARBA" id="ARBA00001946"/>
    </source>
</evidence>
<evidence type="ECO:0000313" key="13">
    <source>
        <dbReference type="Proteomes" id="UP000198804"/>
    </source>
</evidence>
<keyword evidence="8" id="KW-0520">NAD</keyword>
<dbReference type="InterPro" id="IPR049734">
    <property type="entry name" value="NudC-like_C"/>
</dbReference>
<dbReference type="Gene3D" id="3.90.79.20">
    <property type="match status" value="1"/>
</dbReference>
<dbReference type="SUPFAM" id="SSF55811">
    <property type="entry name" value="Nudix"/>
    <property type="match status" value="1"/>
</dbReference>
<comment type="cofactor">
    <cofactor evidence="1">
        <name>Mg(2+)</name>
        <dbReference type="ChEBI" id="CHEBI:18420"/>
    </cofactor>
</comment>
<dbReference type="GO" id="GO:0006742">
    <property type="term" value="P:NADP+ catabolic process"/>
    <property type="evidence" value="ECO:0007669"/>
    <property type="project" value="TreeGrafter"/>
</dbReference>
<evidence type="ECO:0000256" key="3">
    <source>
        <dbReference type="ARBA" id="ARBA00009595"/>
    </source>
</evidence>
<dbReference type="GO" id="GO:0005829">
    <property type="term" value="C:cytosol"/>
    <property type="evidence" value="ECO:0007669"/>
    <property type="project" value="TreeGrafter"/>
</dbReference>
<evidence type="ECO:0000256" key="10">
    <source>
        <dbReference type="RuleBase" id="RU003476"/>
    </source>
</evidence>
<dbReference type="AlphaFoldDB" id="A0A1I4ENM7"/>
<name>A0A1I4ENM7_9HYPH</name>
<accession>A0A1I4ENM7</accession>
<keyword evidence="13" id="KW-1185">Reference proteome</keyword>
<dbReference type="InterPro" id="IPR015376">
    <property type="entry name" value="Znr_NADH_PPase"/>
</dbReference>
<evidence type="ECO:0000256" key="8">
    <source>
        <dbReference type="ARBA" id="ARBA00023027"/>
    </source>
</evidence>
<dbReference type="CDD" id="cd03429">
    <property type="entry name" value="NUDIX_NADH_pyrophosphatase_Nudt13"/>
    <property type="match status" value="1"/>
</dbReference>
<evidence type="ECO:0000256" key="2">
    <source>
        <dbReference type="ARBA" id="ARBA00001947"/>
    </source>
</evidence>
<dbReference type="InterPro" id="IPR050241">
    <property type="entry name" value="NAD-cap_RNA_hydrolase_NudC"/>
</dbReference>
<dbReference type="GO" id="GO:0046872">
    <property type="term" value="F:metal ion binding"/>
    <property type="evidence" value="ECO:0007669"/>
    <property type="project" value="UniProtKB-KW"/>
</dbReference>
<dbReference type="PANTHER" id="PTHR42904:SF6">
    <property type="entry name" value="NAD-CAPPED RNA HYDROLASE NUDT12"/>
    <property type="match status" value="1"/>
</dbReference>
<dbReference type="InterPro" id="IPR015375">
    <property type="entry name" value="NADH_PPase-like_N"/>
</dbReference>
<gene>
    <name evidence="12" type="ORF">SAMN04488125_10891</name>
</gene>
<reference evidence="13" key="1">
    <citation type="submission" date="2016-10" db="EMBL/GenBank/DDBJ databases">
        <authorList>
            <person name="Varghese N."/>
            <person name="Submissions S."/>
        </authorList>
    </citation>
    <scope>NUCLEOTIDE SEQUENCE [LARGE SCALE GENOMIC DNA]</scope>
    <source>
        <strain evidence="13">CGMCC 1.6474</strain>
    </source>
</reference>
<dbReference type="NCBIfam" id="NF001299">
    <property type="entry name" value="PRK00241.1"/>
    <property type="match status" value="1"/>
</dbReference>
<keyword evidence="6 10" id="KW-0378">Hydrolase</keyword>
<dbReference type="OrthoDB" id="9791656at2"/>
<comment type="catalytic activity">
    <reaction evidence="9">
        <text>a 5'-end NAD(+)-phospho-ribonucleoside in mRNA + H2O = a 5'-end phospho-adenosine-phospho-ribonucleoside in mRNA + beta-nicotinamide D-ribonucleotide + 2 H(+)</text>
        <dbReference type="Rhea" id="RHEA:60876"/>
        <dbReference type="Rhea" id="RHEA-COMP:15698"/>
        <dbReference type="Rhea" id="RHEA-COMP:15719"/>
        <dbReference type="ChEBI" id="CHEBI:14649"/>
        <dbReference type="ChEBI" id="CHEBI:15377"/>
        <dbReference type="ChEBI" id="CHEBI:15378"/>
        <dbReference type="ChEBI" id="CHEBI:144029"/>
        <dbReference type="ChEBI" id="CHEBI:144051"/>
    </reaction>
    <physiologicalReaction direction="left-to-right" evidence="9">
        <dbReference type="Rhea" id="RHEA:60877"/>
    </physiologicalReaction>
</comment>
<dbReference type="EC" id="3.6.1.22" evidence="4"/>
<dbReference type="PROSITE" id="PS00893">
    <property type="entry name" value="NUDIX_BOX"/>
    <property type="match status" value="1"/>
</dbReference>
<feature type="domain" description="Nudix hydrolase" evidence="11">
    <location>
        <begin position="170"/>
        <end position="294"/>
    </location>
</feature>
<dbReference type="PANTHER" id="PTHR42904">
    <property type="entry name" value="NUDIX HYDROLASE, NUDC SUBFAMILY"/>
    <property type="match status" value="1"/>
</dbReference>
<evidence type="ECO:0000256" key="4">
    <source>
        <dbReference type="ARBA" id="ARBA00012381"/>
    </source>
</evidence>